<comment type="similarity">
    <text evidence="4">Belongs to the cyclin family.</text>
</comment>
<dbReference type="Pfam" id="PF02984">
    <property type="entry name" value="Cyclin_C"/>
    <property type="match status" value="1"/>
</dbReference>
<dbReference type="OMA" id="PTAFQFM"/>
<evidence type="ECO:0000256" key="2">
    <source>
        <dbReference type="ARBA" id="ARBA00023127"/>
    </source>
</evidence>
<evidence type="ECO:0000256" key="4">
    <source>
        <dbReference type="RuleBase" id="RU000383"/>
    </source>
</evidence>
<dbReference type="InterPro" id="IPR013763">
    <property type="entry name" value="Cyclin-like_dom"/>
</dbReference>
<evidence type="ECO:0000256" key="1">
    <source>
        <dbReference type="ARBA" id="ARBA00022618"/>
    </source>
</evidence>
<keyword evidence="3" id="KW-0131">Cell cycle</keyword>
<dbReference type="AlphaFoldDB" id="A0A0P1ARK5"/>
<reference evidence="8" key="1">
    <citation type="submission" date="2014-09" db="EMBL/GenBank/DDBJ databases">
        <authorList>
            <person name="Sharma Rahul"/>
            <person name="Thines Marco"/>
        </authorList>
    </citation>
    <scope>NUCLEOTIDE SEQUENCE [LARGE SCALE GENOMIC DNA]</scope>
</reference>
<protein>
    <submittedName>
        <fullName evidence="7">Cyclin b</fullName>
    </submittedName>
</protein>
<dbReference type="FunFam" id="1.10.472.10:FF:000001">
    <property type="entry name" value="G2/mitotic-specific cyclin"/>
    <property type="match status" value="1"/>
</dbReference>
<dbReference type="OrthoDB" id="5590282at2759"/>
<dbReference type="EMBL" id="CCYD01000810">
    <property type="protein sequence ID" value="CEG43925.1"/>
    <property type="molecule type" value="Genomic_DNA"/>
</dbReference>
<organism evidence="7 8">
    <name type="scientific">Plasmopara halstedii</name>
    <name type="common">Downy mildew of sunflower</name>
    <dbReference type="NCBI Taxonomy" id="4781"/>
    <lineage>
        <taxon>Eukaryota</taxon>
        <taxon>Sar</taxon>
        <taxon>Stramenopiles</taxon>
        <taxon>Oomycota</taxon>
        <taxon>Peronosporomycetes</taxon>
        <taxon>Peronosporales</taxon>
        <taxon>Peronosporaceae</taxon>
        <taxon>Plasmopara</taxon>
    </lineage>
</organism>
<dbReference type="RefSeq" id="XP_024580294.1">
    <property type="nucleotide sequence ID" value="XM_024729970.1"/>
</dbReference>
<dbReference type="InterPro" id="IPR036915">
    <property type="entry name" value="Cyclin-like_sf"/>
</dbReference>
<dbReference type="GeneID" id="36409261"/>
<evidence type="ECO:0000259" key="5">
    <source>
        <dbReference type="SMART" id="SM00385"/>
    </source>
</evidence>
<name>A0A0P1ARK5_PLAHL</name>
<proteinExistence type="inferred from homology"/>
<keyword evidence="1" id="KW-0132">Cell division</keyword>
<keyword evidence="2 4" id="KW-0195">Cyclin</keyword>
<dbReference type="PANTHER" id="PTHR10177">
    <property type="entry name" value="CYCLINS"/>
    <property type="match status" value="1"/>
</dbReference>
<evidence type="ECO:0000256" key="3">
    <source>
        <dbReference type="ARBA" id="ARBA00023306"/>
    </source>
</evidence>
<evidence type="ECO:0000259" key="6">
    <source>
        <dbReference type="SMART" id="SM01332"/>
    </source>
</evidence>
<feature type="domain" description="Cyclin-like" evidence="5">
    <location>
        <begin position="374"/>
        <end position="457"/>
    </location>
</feature>
<dbReference type="GO" id="GO:0051301">
    <property type="term" value="P:cell division"/>
    <property type="evidence" value="ECO:0007669"/>
    <property type="project" value="UniProtKB-KW"/>
</dbReference>
<dbReference type="CDD" id="cd20507">
    <property type="entry name" value="CYCLIN_CCNB1-like_rpt1"/>
    <property type="match status" value="1"/>
</dbReference>
<dbReference type="InterPro" id="IPR039361">
    <property type="entry name" value="Cyclin"/>
</dbReference>
<feature type="domain" description="Cyclin-like" evidence="5">
    <location>
        <begin position="276"/>
        <end position="361"/>
    </location>
</feature>
<sequence>MQSELQLSIYDQPLTLTLTVYYMSFVRRSVRINNENEMPVELGTSRPVKHHIVRDAQDIGNAEKRLRVVKSQNLTTIGGSRRTALGDVTNRRAALGDATNRINIKKSSVSAMSSTIANTGALAKKKIIASKRNLSNVNTSSRALNTHDASKRNFDNINIGSRLASSAKSTTSIRSAFNSSSISSRISRSAPTTASVITSHGYLDKISPTINVISLIPEQEQHDIDLEDKNNPAACWQYAEDITKFHLETEKKRKPSSSYMARQSDINSKMRAILVDWLVDVHYKYGLLPQTLHIAVHLIDYFLEKNLSVGRQRLQLVGVTAMFIASKYEEIFPPEAEDFVKITDSAYTREEVFQMEAKMLATIGFRVTFPTAFQFMKRFIKASRTCDDRVEHFAHYVIDRTLQEYKLMKYLPSTIAASAVYVARTQMRDTPAWSSTLEYHSSYSERSLTPCVDDLMEMLWNAHNGVGKLAKLTAARRKFSKERFLAVASQPLMFRKST</sequence>
<dbReference type="InterPro" id="IPR006671">
    <property type="entry name" value="Cyclin_N"/>
</dbReference>
<accession>A0A0P1ARK5</accession>
<dbReference type="InterPro" id="IPR004367">
    <property type="entry name" value="Cyclin_C-dom"/>
</dbReference>
<feature type="domain" description="Cyclin C-terminal" evidence="6">
    <location>
        <begin position="370"/>
        <end position="493"/>
    </location>
</feature>
<dbReference type="PIRSF" id="PIRSF001771">
    <property type="entry name" value="Cyclin_A_B_D_E"/>
    <property type="match status" value="1"/>
</dbReference>
<dbReference type="GO" id="GO:0016538">
    <property type="term" value="F:cyclin-dependent protein serine/threonine kinase regulator activity"/>
    <property type="evidence" value="ECO:0007669"/>
    <property type="project" value="InterPro"/>
</dbReference>
<evidence type="ECO:0000313" key="8">
    <source>
        <dbReference type="Proteomes" id="UP000054928"/>
    </source>
</evidence>
<dbReference type="InterPro" id="IPR046965">
    <property type="entry name" value="Cyclin_A/B-like"/>
</dbReference>
<keyword evidence="8" id="KW-1185">Reference proteome</keyword>
<dbReference type="Pfam" id="PF00134">
    <property type="entry name" value="Cyclin_N"/>
    <property type="match status" value="1"/>
</dbReference>
<evidence type="ECO:0000313" key="7">
    <source>
        <dbReference type="EMBL" id="CEG43925.1"/>
    </source>
</evidence>
<dbReference type="STRING" id="4781.A0A0P1ARK5"/>
<dbReference type="SMART" id="SM01332">
    <property type="entry name" value="Cyclin_C"/>
    <property type="match status" value="1"/>
</dbReference>
<dbReference type="Gene3D" id="1.10.472.10">
    <property type="entry name" value="Cyclin-like"/>
    <property type="match status" value="2"/>
</dbReference>
<dbReference type="Proteomes" id="UP000054928">
    <property type="component" value="Unassembled WGS sequence"/>
</dbReference>
<dbReference type="SMART" id="SM00385">
    <property type="entry name" value="CYCLIN"/>
    <property type="match status" value="2"/>
</dbReference>
<dbReference type="SUPFAM" id="SSF47954">
    <property type="entry name" value="Cyclin-like"/>
    <property type="match status" value="2"/>
</dbReference>
<dbReference type="GO" id="GO:0044772">
    <property type="term" value="P:mitotic cell cycle phase transition"/>
    <property type="evidence" value="ECO:0007669"/>
    <property type="project" value="InterPro"/>
</dbReference>